<keyword evidence="9" id="KW-1185">Reference proteome</keyword>
<evidence type="ECO:0000256" key="1">
    <source>
        <dbReference type="ARBA" id="ARBA00004141"/>
    </source>
</evidence>
<accession>A0A0L0TF61</accession>
<organism evidence="8 9">
    <name type="scientific">Allomyces macrogynus (strain ATCC 38327)</name>
    <name type="common">Allomyces javanicus var. macrogynus</name>
    <dbReference type="NCBI Taxonomy" id="578462"/>
    <lineage>
        <taxon>Eukaryota</taxon>
        <taxon>Fungi</taxon>
        <taxon>Fungi incertae sedis</taxon>
        <taxon>Blastocladiomycota</taxon>
        <taxon>Blastocladiomycetes</taxon>
        <taxon>Blastocladiales</taxon>
        <taxon>Blastocladiaceae</taxon>
        <taxon>Allomyces</taxon>
    </lineage>
</organism>
<dbReference type="PANTHER" id="PTHR31382:SF1">
    <property type="entry name" value="SODIUM ION_PROTON EXCHANGER (EUROFUNG)"/>
    <property type="match status" value="1"/>
</dbReference>
<dbReference type="OMA" id="WYGAYIP"/>
<dbReference type="AlphaFoldDB" id="A0A0L0TF61"/>
<sequence>MVLQALPLAPTDLNVLCLVVGGFIVAYGLVSLLVREKFYVAESTVAVLFGIAVGGSGLGLLHTNEWDEHGRDHFMLEACRVLIAIQVMIAGIELPGRYLRTQLTSVMLLLTALMLVKWLTTALLMWAILGLDYLDALIIAACVAPTDPVLANSIVKGKYAERHVPTNIRDLLSAESGANDGLGYPFLYIALYLKTNATVGGALADWAVNILVYQVVFSIGLGALIGWGAKCALTFCSRRDWIDKPSFLAYGVSLSVFILGLLGYLGTDDLLAAFIAGNSLTWDDWYRLEHESEHIQSTVDTLMTVSFFIYFGATFPFHEIALLFPWWKVLLLSIAVLVLRRMPWLLALYRWIPAIHTPSEALFAGWFGPMGVSALFYAYLVKLDATVPDNIRTAVVPIVSLLVLASVLCHGTSVAFFKMGKSTAPVLLEFSRTLTSTVAARARRSMSKDRSTSPEARQDRRPWSRGRSTTARGAGLDLATPEPTFASGRALPASLAAVEKTAETVEMGEGEANVLESLIAAPVEPRFLPNADSDLVAVIAEQDGHSRVSVGTPGARVSASSQLSGGR</sequence>
<feature type="compositionally biased region" description="Polar residues" evidence="5">
    <location>
        <begin position="558"/>
        <end position="567"/>
    </location>
</feature>
<feature type="domain" description="Cation/H+ exchanger transmembrane" evidence="7">
    <location>
        <begin position="29"/>
        <end position="416"/>
    </location>
</feature>
<reference evidence="8 9" key="1">
    <citation type="submission" date="2009-11" db="EMBL/GenBank/DDBJ databases">
        <title>Annotation of Allomyces macrogynus ATCC 38327.</title>
        <authorList>
            <consortium name="The Broad Institute Genome Sequencing Platform"/>
            <person name="Russ C."/>
            <person name="Cuomo C."/>
            <person name="Burger G."/>
            <person name="Gray M.W."/>
            <person name="Holland P.W.H."/>
            <person name="King N."/>
            <person name="Lang F.B.F."/>
            <person name="Roger A.J."/>
            <person name="Ruiz-Trillo I."/>
            <person name="Young S.K."/>
            <person name="Zeng Q."/>
            <person name="Gargeya S."/>
            <person name="Fitzgerald M."/>
            <person name="Haas B."/>
            <person name="Abouelleil A."/>
            <person name="Alvarado L."/>
            <person name="Arachchi H.M."/>
            <person name="Berlin A."/>
            <person name="Chapman S.B."/>
            <person name="Gearin G."/>
            <person name="Goldberg J."/>
            <person name="Griggs A."/>
            <person name="Gujja S."/>
            <person name="Hansen M."/>
            <person name="Heiman D."/>
            <person name="Howarth C."/>
            <person name="Larimer J."/>
            <person name="Lui A."/>
            <person name="MacDonald P.J.P."/>
            <person name="McCowen C."/>
            <person name="Montmayeur A."/>
            <person name="Murphy C."/>
            <person name="Neiman D."/>
            <person name="Pearson M."/>
            <person name="Priest M."/>
            <person name="Roberts A."/>
            <person name="Saif S."/>
            <person name="Shea T."/>
            <person name="Sisk P."/>
            <person name="Stolte C."/>
            <person name="Sykes S."/>
            <person name="Wortman J."/>
            <person name="Nusbaum C."/>
            <person name="Birren B."/>
        </authorList>
    </citation>
    <scope>NUCLEOTIDE SEQUENCE [LARGE SCALE GENOMIC DNA]</scope>
    <source>
        <strain evidence="8 9">ATCC 38327</strain>
    </source>
</reference>
<proteinExistence type="predicted"/>
<feature type="transmembrane region" description="Helical" evidence="6">
    <location>
        <begin position="74"/>
        <end position="94"/>
    </location>
</feature>
<feature type="transmembrane region" description="Helical" evidence="6">
    <location>
        <begin position="247"/>
        <end position="264"/>
    </location>
</feature>
<dbReference type="VEuPathDB" id="FungiDB:AMAG_17469"/>
<evidence type="ECO:0000256" key="5">
    <source>
        <dbReference type="SAM" id="MobiDB-lite"/>
    </source>
</evidence>
<feature type="region of interest" description="Disordered" evidence="5">
    <location>
        <begin position="441"/>
        <end position="483"/>
    </location>
</feature>
<evidence type="ECO:0000256" key="4">
    <source>
        <dbReference type="ARBA" id="ARBA00023136"/>
    </source>
</evidence>
<dbReference type="InterPro" id="IPR006153">
    <property type="entry name" value="Cation/H_exchanger_TM"/>
</dbReference>
<feature type="transmembrane region" description="Helical" evidence="6">
    <location>
        <begin position="298"/>
        <end position="317"/>
    </location>
</feature>
<dbReference type="OrthoDB" id="2190219at2759"/>
<evidence type="ECO:0000313" key="9">
    <source>
        <dbReference type="Proteomes" id="UP000054350"/>
    </source>
</evidence>
<name>A0A0L0TF61_ALLM3</name>
<evidence type="ECO:0000313" key="8">
    <source>
        <dbReference type="EMBL" id="KNE73301.1"/>
    </source>
</evidence>
<feature type="region of interest" description="Disordered" evidence="5">
    <location>
        <begin position="546"/>
        <end position="567"/>
    </location>
</feature>
<evidence type="ECO:0000256" key="2">
    <source>
        <dbReference type="ARBA" id="ARBA00022692"/>
    </source>
</evidence>
<dbReference type="STRING" id="578462.A0A0L0TF61"/>
<feature type="transmembrane region" description="Helical" evidence="6">
    <location>
        <begin position="361"/>
        <end position="381"/>
    </location>
</feature>
<feature type="transmembrane region" description="Helical" evidence="6">
    <location>
        <begin position="211"/>
        <end position="235"/>
    </location>
</feature>
<feature type="transmembrane region" description="Helical" evidence="6">
    <location>
        <begin position="329"/>
        <end position="349"/>
    </location>
</feature>
<dbReference type="GO" id="GO:0042391">
    <property type="term" value="P:regulation of membrane potential"/>
    <property type="evidence" value="ECO:0007669"/>
    <property type="project" value="InterPro"/>
</dbReference>
<dbReference type="Proteomes" id="UP000054350">
    <property type="component" value="Unassembled WGS sequence"/>
</dbReference>
<dbReference type="GO" id="GO:0120029">
    <property type="term" value="P:proton export across plasma membrane"/>
    <property type="evidence" value="ECO:0007669"/>
    <property type="project" value="InterPro"/>
</dbReference>
<evidence type="ECO:0000256" key="6">
    <source>
        <dbReference type="SAM" id="Phobius"/>
    </source>
</evidence>
<comment type="subcellular location">
    <subcellularLocation>
        <location evidence="1">Membrane</location>
        <topology evidence="1">Multi-pass membrane protein</topology>
    </subcellularLocation>
</comment>
<protein>
    <recommendedName>
        <fullName evidence="7">Cation/H+ exchanger transmembrane domain-containing protein</fullName>
    </recommendedName>
</protein>
<keyword evidence="3 6" id="KW-1133">Transmembrane helix</keyword>
<evidence type="ECO:0000259" key="7">
    <source>
        <dbReference type="Pfam" id="PF00999"/>
    </source>
</evidence>
<dbReference type="InterPro" id="IPR004712">
    <property type="entry name" value="Na+/H+_antiporter_fungi"/>
</dbReference>
<feature type="transmembrane region" description="Helical" evidence="6">
    <location>
        <begin position="393"/>
        <end position="417"/>
    </location>
</feature>
<feature type="compositionally biased region" description="Basic and acidic residues" evidence="5">
    <location>
        <begin position="446"/>
        <end position="462"/>
    </location>
</feature>
<dbReference type="Pfam" id="PF00999">
    <property type="entry name" value="Na_H_Exchanger"/>
    <property type="match status" value="1"/>
</dbReference>
<dbReference type="GO" id="GO:0036376">
    <property type="term" value="P:sodium ion export across plasma membrane"/>
    <property type="evidence" value="ECO:0007669"/>
    <property type="project" value="InterPro"/>
</dbReference>
<dbReference type="eggNOG" id="KOG4505">
    <property type="taxonomic scope" value="Eukaryota"/>
</dbReference>
<feature type="transmembrane region" description="Helical" evidence="6">
    <location>
        <begin position="45"/>
        <end position="62"/>
    </location>
</feature>
<dbReference type="GO" id="GO:0005886">
    <property type="term" value="C:plasma membrane"/>
    <property type="evidence" value="ECO:0007669"/>
    <property type="project" value="InterPro"/>
</dbReference>
<reference evidence="9" key="2">
    <citation type="submission" date="2009-11" db="EMBL/GenBank/DDBJ databases">
        <title>The Genome Sequence of Allomyces macrogynus strain ATCC 38327.</title>
        <authorList>
            <consortium name="The Broad Institute Genome Sequencing Platform"/>
            <person name="Russ C."/>
            <person name="Cuomo C."/>
            <person name="Shea T."/>
            <person name="Young S.K."/>
            <person name="Zeng Q."/>
            <person name="Koehrsen M."/>
            <person name="Haas B."/>
            <person name="Borodovsky M."/>
            <person name="Guigo R."/>
            <person name="Alvarado L."/>
            <person name="Berlin A."/>
            <person name="Borenstein D."/>
            <person name="Chen Z."/>
            <person name="Engels R."/>
            <person name="Freedman E."/>
            <person name="Gellesch M."/>
            <person name="Goldberg J."/>
            <person name="Griggs A."/>
            <person name="Gujja S."/>
            <person name="Heiman D."/>
            <person name="Hepburn T."/>
            <person name="Howarth C."/>
            <person name="Jen D."/>
            <person name="Larson L."/>
            <person name="Lewis B."/>
            <person name="Mehta T."/>
            <person name="Park D."/>
            <person name="Pearson M."/>
            <person name="Roberts A."/>
            <person name="Saif S."/>
            <person name="Shenoy N."/>
            <person name="Sisk P."/>
            <person name="Stolte C."/>
            <person name="Sykes S."/>
            <person name="Walk T."/>
            <person name="White J."/>
            <person name="Yandava C."/>
            <person name="Burger G."/>
            <person name="Gray M.W."/>
            <person name="Holland P.W.H."/>
            <person name="King N."/>
            <person name="Lang F.B.F."/>
            <person name="Roger A.J."/>
            <person name="Ruiz-Trillo I."/>
            <person name="Lander E."/>
            <person name="Nusbaum C."/>
        </authorList>
    </citation>
    <scope>NUCLEOTIDE SEQUENCE [LARGE SCALE GENOMIC DNA]</scope>
    <source>
        <strain evidence="9">ATCC 38327</strain>
    </source>
</reference>
<evidence type="ECO:0000256" key="3">
    <source>
        <dbReference type="ARBA" id="ARBA00022989"/>
    </source>
</evidence>
<feature type="transmembrane region" description="Helical" evidence="6">
    <location>
        <begin position="13"/>
        <end position="33"/>
    </location>
</feature>
<keyword evidence="2 6" id="KW-0812">Transmembrane</keyword>
<gene>
    <name evidence="8" type="ORF">AMAG_17469</name>
</gene>
<keyword evidence="4 6" id="KW-0472">Membrane</keyword>
<dbReference type="PANTHER" id="PTHR31382">
    <property type="entry name" value="NA(+)/H(+) ANTIPORTER"/>
    <property type="match status" value="1"/>
</dbReference>
<dbReference type="EMBL" id="GG745394">
    <property type="protein sequence ID" value="KNE73301.1"/>
    <property type="molecule type" value="Genomic_DNA"/>
</dbReference>
<dbReference type="GO" id="GO:0015385">
    <property type="term" value="F:sodium:proton antiporter activity"/>
    <property type="evidence" value="ECO:0007669"/>
    <property type="project" value="InterPro"/>
</dbReference>
<feature type="transmembrane region" description="Helical" evidence="6">
    <location>
        <begin position="106"/>
        <end position="129"/>
    </location>
</feature>